<gene>
    <name evidence="1" type="ORF">ERS007661_01837</name>
</gene>
<accession>A0A655EGQ5</accession>
<dbReference type="GO" id="GO:0008949">
    <property type="term" value="F:oxalyl-CoA decarboxylase activity"/>
    <property type="evidence" value="ECO:0007669"/>
    <property type="project" value="UniProtKB-EC"/>
</dbReference>
<protein>
    <submittedName>
        <fullName evidence="1">Oxalyl-CoA decarboxylase</fullName>
        <ecNumber evidence="1">4.1.1.8</ecNumber>
    </submittedName>
</protein>
<reference evidence="1 2" key="1">
    <citation type="submission" date="2015-03" db="EMBL/GenBank/DDBJ databases">
        <authorList>
            <consortium name="Pathogen Informatics"/>
        </authorList>
    </citation>
    <scope>NUCLEOTIDE SEQUENCE [LARGE SCALE GENOMIC DNA]</scope>
    <source>
        <strain evidence="1 2">D00501624</strain>
    </source>
</reference>
<sequence>MDAQLPVATCANSEATESVSTCGIAETAWSANAASITWRSRISAVSNANGSCAASRHTNVDVPGGSISAGDNSTYCSS</sequence>
<proteinExistence type="predicted"/>
<keyword evidence="1" id="KW-0456">Lyase</keyword>
<name>A0A655EGQ5_MYCTX</name>
<evidence type="ECO:0000313" key="1">
    <source>
        <dbReference type="EMBL" id="CNV21547.1"/>
    </source>
</evidence>
<dbReference type="EC" id="4.1.1.8" evidence="1"/>
<dbReference type="AlphaFoldDB" id="A0A655EGQ5"/>
<dbReference type="Proteomes" id="UP000039217">
    <property type="component" value="Unassembled WGS sequence"/>
</dbReference>
<evidence type="ECO:0000313" key="2">
    <source>
        <dbReference type="Proteomes" id="UP000039217"/>
    </source>
</evidence>
<dbReference type="EMBL" id="CQQC01000560">
    <property type="protein sequence ID" value="CNV21547.1"/>
    <property type="molecule type" value="Genomic_DNA"/>
</dbReference>
<organism evidence="1 2">
    <name type="scientific">Mycobacterium tuberculosis</name>
    <dbReference type="NCBI Taxonomy" id="1773"/>
    <lineage>
        <taxon>Bacteria</taxon>
        <taxon>Bacillati</taxon>
        <taxon>Actinomycetota</taxon>
        <taxon>Actinomycetes</taxon>
        <taxon>Mycobacteriales</taxon>
        <taxon>Mycobacteriaceae</taxon>
        <taxon>Mycobacterium</taxon>
        <taxon>Mycobacterium tuberculosis complex</taxon>
    </lineage>
</organism>